<proteinExistence type="predicted"/>
<feature type="transmembrane region" description="Helical" evidence="2">
    <location>
        <begin position="132"/>
        <end position="154"/>
    </location>
</feature>
<protein>
    <submittedName>
        <fullName evidence="3">Uncharacterized protein</fullName>
    </submittedName>
</protein>
<dbReference type="AlphaFoldDB" id="L8HWP9"/>
<dbReference type="GO" id="GO:0005262">
    <property type="term" value="F:calcium channel activity"/>
    <property type="evidence" value="ECO:0007669"/>
    <property type="project" value="TreeGrafter"/>
</dbReference>
<evidence type="ECO:0000313" key="3">
    <source>
        <dbReference type="EMBL" id="ELR47512.1"/>
    </source>
</evidence>
<dbReference type="PANTHER" id="PTHR10877">
    <property type="entry name" value="POLYCYSTIN FAMILY MEMBER"/>
    <property type="match status" value="1"/>
</dbReference>
<dbReference type="Proteomes" id="UP000011080">
    <property type="component" value="Unassembled WGS sequence"/>
</dbReference>
<dbReference type="GO" id="GO:0016020">
    <property type="term" value="C:membrane"/>
    <property type="evidence" value="ECO:0007669"/>
    <property type="project" value="TreeGrafter"/>
</dbReference>
<keyword evidence="2" id="KW-1133">Transmembrane helix</keyword>
<evidence type="ECO:0000256" key="1">
    <source>
        <dbReference type="SAM" id="MobiDB-lite"/>
    </source>
</evidence>
<reference evidence="3 4" key="1">
    <citation type="journal article" date="2012" name="Nat. Genet.">
        <title>The yak genome and adaptation to life at high altitude.</title>
        <authorList>
            <person name="Qiu Q."/>
            <person name="Zhang G."/>
            <person name="Ma T."/>
            <person name="Qian W."/>
            <person name="Wang J."/>
            <person name="Ye Z."/>
            <person name="Cao C."/>
            <person name="Hu Q."/>
            <person name="Kim J."/>
            <person name="Larkin D.M."/>
            <person name="Auvil L."/>
            <person name="Capitanu B."/>
            <person name="Ma J."/>
            <person name="Lewin H.A."/>
            <person name="Qian X."/>
            <person name="Lang Y."/>
            <person name="Zhou R."/>
            <person name="Wang L."/>
            <person name="Wang K."/>
            <person name="Xia J."/>
            <person name="Liao S."/>
            <person name="Pan S."/>
            <person name="Lu X."/>
            <person name="Hou H."/>
            <person name="Wang Y."/>
            <person name="Zang X."/>
            <person name="Yin Y."/>
            <person name="Ma H."/>
            <person name="Zhang J."/>
            <person name="Wang Z."/>
            <person name="Zhang Y."/>
            <person name="Zhang D."/>
            <person name="Yonezawa T."/>
            <person name="Hasegawa M."/>
            <person name="Zhong Y."/>
            <person name="Liu W."/>
            <person name="Zhang Y."/>
            <person name="Huang Z."/>
            <person name="Zhang S."/>
            <person name="Long R."/>
            <person name="Yang H."/>
            <person name="Wang J."/>
            <person name="Lenstra J.A."/>
            <person name="Cooper D.N."/>
            <person name="Wu Y."/>
            <person name="Wang J."/>
            <person name="Shi P."/>
            <person name="Wang J."/>
            <person name="Liu J."/>
        </authorList>
    </citation>
    <scope>NUCLEOTIDE SEQUENCE [LARGE SCALE GENOMIC DNA]</scope>
    <source>
        <strain evidence="4">yakQH1</strain>
    </source>
</reference>
<dbReference type="PANTHER" id="PTHR10877:SF134">
    <property type="entry name" value="POLYCYSTIN-1-LIKE PROTEIN 2"/>
    <property type="match status" value="1"/>
</dbReference>
<feature type="non-terminal residue" evidence="3">
    <location>
        <position position="1"/>
    </location>
</feature>
<accession>L8HWP9</accession>
<feature type="compositionally biased region" description="Low complexity" evidence="1">
    <location>
        <begin position="20"/>
        <end position="33"/>
    </location>
</feature>
<name>L8HWP9_9CETA</name>
<evidence type="ECO:0000256" key="2">
    <source>
        <dbReference type="SAM" id="Phobius"/>
    </source>
</evidence>
<gene>
    <name evidence="3" type="ORF">M91_21384</name>
</gene>
<dbReference type="EMBL" id="JH883061">
    <property type="protein sequence ID" value="ELR47512.1"/>
    <property type="molecule type" value="Genomic_DNA"/>
</dbReference>
<feature type="region of interest" description="Disordered" evidence="1">
    <location>
        <begin position="20"/>
        <end position="54"/>
    </location>
</feature>
<dbReference type="GO" id="GO:0050982">
    <property type="term" value="P:detection of mechanical stimulus"/>
    <property type="evidence" value="ECO:0007669"/>
    <property type="project" value="TreeGrafter"/>
</dbReference>
<organism evidence="3 4">
    <name type="scientific">Bos mutus</name>
    <name type="common">wild yak</name>
    <dbReference type="NCBI Taxonomy" id="72004"/>
    <lineage>
        <taxon>Eukaryota</taxon>
        <taxon>Metazoa</taxon>
        <taxon>Chordata</taxon>
        <taxon>Craniata</taxon>
        <taxon>Vertebrata</taxon>
        <taxon>Euteleostomi</taxon>
        <taxon>Mammalia</taxon>
        <taxon>Eutheria</taxon>
        <taxon>Laurasiatheria</taxon>
        <taxon>Artiodactyla</taxon>
        <taxon>Ruminantia</taxon>
        <taxon>Pecora</taxon>
        <taxon>Bovidae</taxon>
        <taxon>Bovinae</taxon>
        <taxon>Bos</taxon>
    </lineage>
</organism>
<keyword evidence="2" id="KW-0812">Transmembrane</keyword>
<keyword evidence="2" id="KW-0472">Membrane</keyword>
<sequence>LEEQCLPAVSLSSAGAPGARAAAAGAPGLLPGSEPHQGTRAATDPEGLSGGTGWNPAPSTLQVLGFAAFFALVLKRVEDEEEPVVPLPGCLSSPDPSALFRARRNSRRDTYQPPLASDIEKMKTMHLKEQKAFALIREILAYLGFLWMLLLVAYGQRDPSAYHFNRHLEHSFTKGFSTVLSFQQFFTWANTTLVSNLYSHYP</sequence>
<evidence type="ECO:0000313" key="4">
    <source>
        <dbReference type="Proteomes" id="UP000011080"/>
    </source>
</evidence>
<feature type="non-terminal residue" evidence="3">
    <location>
        <position position="202"/>
    </location>
</feature>
<dbReference type="InterPro" id="IPR051223">
    <property type="entry name" value="Polycystin"/>
</dbReference>